<feature type="region of interest" description="Disordered" evidence="4">
    <location>
        <begin position="145"/>
        <end position="208"/>
    </location>
</feature>
<dbReference type="InterPro" id="IPR009057">
    <property type="entry name" value="Homeodomain-like_sf"/>
</dbReference>
<evidence type="ECO:0000256" key="4">
    <source>
        <dbReference type="SAM" id="MobiDB-lite"/>
    </source>
</evidence>
<dbReference type="Gene3D" id="1.10.10.60">
    <property type="entry name" value="Homeodomain-like"/>
    <property type="match status" value="2"/>
</dbReference>
<evidence type="ECO:0000313" key="7">
    <source>
        <dbReference type="EMBL" id="RWR85752.1"/>
    </source>
</evidence>
<dbReference type="Pfam" id="PF00249">
    <property type="entry name" value="Myb_DNA-binding"/>
    <property type="match status" value="2"/>
</dbReference>
<dbReference type="CDD" id="cd00167">
    <property type="entry name" value="SANT"/>
    <property type="match status" value="2"/>
</dbReference>
<dbReference type="PROSITE" id="PS50090">
    <property type="entry name" value="MYB_LIKE"/>
    <property type="match status" value="2"/>
</dbReference>
<gene>
    <name evidence="7" type="ORF">CKAN_01462500</name>
</gene>
<dbReference type="PANTHER" id="PTHR10641">
    <property type="entry name" value="MYB FAMILY TRANSCRIPTION FACTOR"/>
    <property type="match status" value="1"/>
</dbReference>
<keyword evidence="2" id="KW-0238">DNA-binding</keyword>
<keyword evidence="8" id="KW-1185">Reference proteome</keyword>
<evidence type="ECO:0000256" key="2">
    <source>
        <dbReference type="ARBA" id="ARBA00023125"/>
    </source>
</evidence>
<proteinExistence type="predicted"/>
<evidence type="ECO:0000259" key="5">
    <source>
        <dbReference type="PROSITE" id="PS50090"/>
    </source>
</evidence>
<name>A0A443P4R0_9MAGN</name>
<dbReference type="SMART" id="SM00717">
    <property type="entry name" value="SANT"/>
    <property type="match status" value="2"/>
</dbReference>
<comment type="caution">
    <text evidence="7">The sequence shown here is derived from an EMBL/GenBank/DDBJ whole genome shotgun (WGS) entry which is preliminary data.</text>
</comment>
<sequence length="415" mass="47302">MGRGRAPCCDKVGLKKGPWTPAEDTRLVTYISKYGHGNWRALPKQAVLMNNSVFKLLNLNYLQFKEAKMRLMNVTGLLRCGKSCRLRWINYLRPDIKRGNFSQEEEETIIKLHRQLGNKWSKIASCLPGRTDNEIKNVWNTHLKKRSVSKGSNPSNPCIAESKGLPNSSSSDSISSLSHSNQGIGGTGDEEQEHPTFKSEIPPAESNKEQLENMHSTLEDIFQLPLDEQSMEIWDMLDESKKASSPSTSACSSYITCSNQVDAKEAEDKMHSLFKSKSPNDDEHDHDMIHIETKEEPPKEILEIPYEPDRDFWDMLDDDFCSSSCSGGVFDGLESHINAAINEDRIGEVDYRRLRHFENELELWMMGNDHHKSLMKTEIEPLNPSSTDDENENKVPHDSIKYFQTWPQSPFTFSS</sequence>
<dbReference type="PROSITE" id="PS51294">
    <property type="entry name" value="HTH_MYB"/>
    <property type="match status" value="2"/>
</dbReference>
<dbReference type="GO" id="GO:0003677">
    <property type="term" value="F:DNA binding"/>
    <property type="evidence" value="ECO:0007669"/>
    <property type="project" value="UniProtKB-KW"/>
</dbReference>
<feature type="domain" description="Myb-like" evidence="5">
    <location>
        <begin position="11"/>
        <end position="92"/>
    </location>
</feature>
<feature type="domain" description="HTH myb-type" evidence="6">
    <location>
        <begin position="11"/>
        <end position="40"/>
    </location>
</feature>
<keyword evidence="3" id="KW-0539">Nucleus</keyword>
<protein>
    <submittedName>
        <fullName evidence="7">Myb-related protein Zm1</fullName>
    </submittedName>
</protein>
<reference evidence="7 8" key="1">
    <citation type="journal article" date="2019" name="Nat. Plants">
        <title>Stout camphor tree genome fills gaps in understanding of flowering plant genome evolution.</title>
        <authorList>
            <person name="Chaw S.M."/>
            <person name="Liu Y.C."/>
            <person name="Wu Y.W."/>
            <person name="Wang H.Y."/>
            <person name="Lin C.I."/>
            <person name="Wu C.S."/>
            <person name="Ke H.M."/>
            <person name="Chang L.Y."/>
            <person name="Hsu C.Y."/>
            <person name="Yang H.T."/>
            <person name="Sudianto E."/>
            <person name="Hsu M.H."/>
            <person name="Wu K.P."/>
            <person name="Wang L.N."/>
            <person name="Leebens-Mack J.H."/>
            <person name="Tsai I.J."/>
        </authorList>
    </citation>
    <scope>NUCLEOTIDE SEQUENCE [LARGE SCALE GENOMIC DNA]</scope>
    <source>
        <strain evidence="8">cv. Chaw 1501</strain>
        <tissue evidence="7">Young leaves</tissue>
    </source>
</reference>
<dbReference type="EMBL" id="QPKB01000005">
    <property type="protein sequence ID" value="RWR85752.1"/>
    <property type="molecule type" value="Genomic_DNA"/>
</dbReference>
<dbReference type="PANTHER" id="PTHR10641:SF1103">
    <property type="entry name" value="TRANSCRIPTION FACTOR MYB72"/>
    <property type="match status" value="1"/>
</dbReference>
<dbReference type="OrthoDB" id="2143914at2759"/>
<evidence type="ECO:0000259" key="6">
    <source>
        <dbReference type="PROSITE" id="PS51294"/>
    </source>
</evidence>
<evidence type="ECO:0000256" key="1">
    <source>
        <dbReference type="ARBA" id="ARBA00004123"/>
    </source>
</evidence>
<dbReference type="STRING" id="337451.A0A443P4R0"/>
<organism evidence="7 8">
    <name type="scientific">Cinnamomum micranthum f. kanehirae</name>
    <dbReference type="NCBI Taxonomy" id="337451"/>
    <lineage>
        <taxon>Eukaryota</taxon>
        <taxon>Viridiplantae</taxon>
        <taxon>Streptophyta</taxon>
        <taxon>Embryophyta</taxon>
        <taxon>Tracheophyta</taxon>
        <taxon>Spermatophyta</taxon>
        <taxon>Magnoliopsida</taxon>
        <taxon>Magnoliidae</taxon>
        <taxon>Laurales</taxon>
        <taxon>Lauraceae</taxon>
        <taxon>Cinnamomum</taxon>
    </lineage>
</organism>
<evidence type="ECO:0000313" key="8">
    <source>
        <dbReference type="Proteomes" id="UP000283530"/>
    </source>
</evidence>
<dbReference type="InterPro" id="IPR001005">
    <property type="entry name" value="SANT/Myb"/>
</dbReference>
<feature type="domain" description="HTH myb-type" evidence="6">
    <location>
        <begin position="93"/>
        <end position="147"/>
    </location>
</feature>
<dbReference type="InterPro" id="IPR015495">
    <property type="entry name" value="Myb_TF_plants"/>
</dbReference>
<dbReference type="Proteomes" id="UP000283530">
    <property type="component" value="Unassembled WGS sequence"/>
</dbReference>
<comment type="subcellular location">
    <subcellularLocation>
        <location evidence="1">Nucleus</location>
    </subcellularLocation>
</comment>
<feature type="domain" description="Myb-like" evidence="5">
    <location>
        <begin position="93"/>
        <end position="143"/>
    </location>
</feature>
<dbReference type="GO" id="GO:0005634">
    <property type="term" value="C:nucleus"/>
    <property type="evidence" value="ECO:0007669"/>
    <property type="project" value="UniProtKB-SubCell"/>
</dbReference>
<feature type="compositionally biased region" description="Low complexity" evidence="4">
    <location>
        <begin position="168"/>
        <end position="180"/>
    </location>
</feature>
<dbReference type="AlphaFoldDB" id="A0A443P4R0"/>
<accession>A0A443P4R0</accession>
<dbReference type="InterPro" id="IPR017930">
    <property type="entry name" value="Myb_dom"/>
</dbReference>
<dbReference type="SUPFAM" id="SSF46689">
    <property type="entry name" value="Homeodomain-like"/>
    <property type="match status" value="2"/>
</dbReference>
<evidence type="ECO:0000256" key="3">
    <source>
        <dbReference type="ARBA" id="ARBA00023242"/>
    </source>
</evidence>